<dbReference type="PANTHER" id="PTHR45947">
    <property type="entry name" value="SULFOQUINOVOSYL TRANSFERASE SQD2"/>
    <property type="match status" value="1"/>
</dbReference>
<keyword evidence="2" id="KW-0808">Transferase</keyword>
<evidence type="ECO:0000313" key="4">
    <source>
        <dbReference type="EMBL" id="MDR7083182.1"/>
    </source>
</evidence>
<dbReference type="RefSeq" id="WP_310057471.1">
    <property type="nucleotide sequence ID" value="NZ_JAVDVQ010000009.1"/>
</dbReference>
<comment type="caution">
    <text evidence="4">The sequence shown here is derived from an EMBL/GenBank/DDBJ whole genome shotgun (WGS) entry which is preliminary data.</text>
</comment>
<accession>A0ABU1UDB1</accession>
<dbReference type="Proteomes" id="UP001252243">
    <property type="component" value="Unassembled WGS sequence"/>
</dbReference>
<evidence type="ECO:0000256" key="2">
    <source>
        <dbReference type="ARBA" id="ARBA00022679"/>
    </source>
</evidence>
<name>A0ABU1UDB1_9MICC</name>
<reference evidence="4 5" key="1">
    <citation type="submission" date="2023-07" db="EMBL/GenBank/DDBJ databases">
        <title>Sorghum-associated microbial communities from plants grown in Nebraska, USA.</title>
        <authorList>
            <person name="Schachtman D."/>
        </authorList>
    </citation>
    <scope>NUCLEOTIDE SEQUENCE [LARGE SCALE GENOMIC DNA]</scope>
    <source>
        <strain evidence="4 5">BE167</strain>
    </source>
</reference>
<feature type="domain" description="Glycosyl transferase family 1" evidence="3">
    <location>
        <begin position="172"/>
        <end position="319"/>
    </location>
</feature>
<keyword evidence="5" id="KW-1185">Reference proteome</keyword>
<dbReference type="InterPro" id="IPR050194">
    <property type="entry name" value="Glycosyltransferase_grp1"/>
</dbReference>
<dbReference type="CDD" id="cd03801">
    <property type="entry name" value="GT4_PimA-like"/>
    <property type="match status" value="1"/>
</dbReference>
<gene>
    <name evidence="4" type="ORF">J2X01_002475</name>
</gene>
<evidence type="ECO:0000259" key="3">
    <source>
        <dbReference type="Pfam" id="PF00534"/>
    </source>
</evidence>
<dbReference type="InterPro" id="IPR001296">
    <property type="entry name" value="Glyco_trans_1"/>
</dbReference>
<dbReference type="SUPFAM" id="SSF53756">
    <property type="entry name" value="UDP-Glycosyltransferase/glycogen phosphorylase"/>
    <property type="match status" value="1"/>
</dbReference>
<evidence type="ECO:0000313" key="5">
    <source>
        <dbReference type="Proteomes" id="UP001252243"/>
    </source>
</evidence>
<dbReference type="Gene3D" id="3.40.50.2000">
    <property type="entry name" value="Glycogen Phosphorylase B"/>
    <property type="match status" value="2"/>
</dbReference>
<protein>
    <recommendedName>
        <fullName evidence="1">D-inositol 3-phosphate glycosyltransferase</fullName>
    </recommendedName>
</protein>
<dbReference type="Pfam" id="PF00534">
    <property type="entry name" value="Glycos_transf_1"/>
    <property type="match status" value="1"/>
</dbReference>
<proteinExistence type="predicted"/>
<dbReference type="PANTHER" id="PTHR45947:SF3">
    <property type="entry name" value="SULFOQUINOVOSYL TRANSFERASE SQD2"/>
    <property type="match status" value="1"/>
</dbReference>
<sequence>MSKVIVIGPPPGSPGGIGVMMQHLKSTLGPDDLYTFLDSGTTDRRLRSFLRVLGVVLTYRDKNSIFHINIASRGSTYRKAVIALILSVTKKTYVLHLHGAAYREFYRDSNPVVKLLIRTIFGRASRVLVLGNAWRSFVTQGLRVPAARVGILPNAVPGPNRVPDRSVSPVSMLFLGRSGVRKGTREILKAIEELHTTSSWRMRVAGDTENAATRDELEAATSVEYSGWLGQEALSGLLGEASIFVLPSHAEGLPLALLDAMAWGLAPIVTNVGSISDAVVDGTNGCFVEVRDPKGLKDAMQSLIDNAPLRLRLGQNARATWEQEFNVAKYRKRLEAEYATLLAEERSSDG</sequence>
<organism evidence="4 5">
    <name type="scientific">Arthrobacter ginsengisoli</name>
    <dbReference type="NCBI Taxonomy" id="1356565"/>
    <lineage>
        <taxon>Bacteria</taxon>
        <taxon>Bacillati</taxon>
        <taxon>Actinomycetota</taxon>
        <taxon>Actinomycetes</taxon>
        <taxon>Micrococcales</taxon>
        <taxon>Micrococcaceae</taxon>
        <taxon>Arthrobacter</taxon>
    </lineage>
</organism>
<dbReference type="EMBL" id="JAVDVQ010000009">
    <property type="protein sequence ID" value="MDR7083182.1"/>
    <property type="molecule type" value="Genomic_DNA"/>
</dbReference>
<evidence type="ECO:0000256" key="1">
    <source>
        <dbReference type="ARBA" id="ARBA00021292"/>
    </source>
</evidence>